<feature type="transmembrane region" description="Helical" evidence="1">
    <location>
        <begin position="12"/>
        <end position="37"/>
    </location>
</feature>
<accession>A0A5N6U041</accession>
<reference evidence="2 3" key="1">
    <citation type="submission" date="2019-04" db="EMBL/GenBank/DDBJ databases">
        <title>Friends and foes A comparative genomics study of 23 Aspergillus species from section Flavi.</title>
        <authorList>
            <consortium name="DOE Joint Genome Institute"/>
            <person name="Kjaerbolling I."/>
            <person name="Vesth T."/>
            <person name="Frisvad J.C."/>
            <person name="Nybo J.L."/>
            <person name="Theobald S."/>
            <person name="Kildgaard S."/>
            <person name="Isbrandt T."/>
            <person name="Kuo A."/>
            <person name="Sato A."/>
            <person name="Lyhne E.K."/>
            <person name="Kogle M.E."/>
            <person name="Wiebenga A."/>
            <person name="Kun R.S."/>
            <person name="Lubbers R.J."/>
            <person name="Makela M.R."/>
            <person name="Barry K."/>
            <person name="Chovatia M."/>
            <person name="Clum A."/>
            <person name="Daum C."/>
            <person name="Haridas S."/>
            <person name="He G."/>
            <person name="LaButti K."/>
            <person name="Lipzen A."/>
            <person name="Mondo S."/>
            <person name="Riley R."/>
            <person name="Salamov A."/>
            <person name="Simmons B.A."/>
            <person name="Magnuson J.K."/>
            <person name="Henrissat B."/>
            <person name="Mortensen U.H."/>
            <person name="Larsen T.O."/>
            <person name="Devries R.P."/>
            <person name="Grigoriev I.V."/>
            <person name="Machida M."/>
            <person name="Baker S.E."/>
            <person name="Andersen M.R."/>
        </authorList>
    </citation>
    <scope>NUCLEOTIDE SEQUENCE [LARGE SCALE GENOMIC DNA]</scope>
    <source>
        <strain evidence="2 3">IBT 18842</strain>
    </source>
</reference>
<name>A0A5N6U041_ASPAV</name>
<protein>
    <submittedName>
        <fullName evidence="2">Uncharacterized protein</fullName>
    </submittedName>
</protein>
<keyword evidence="1" id="KW-0812">Transmembrane</keyword>
<proteinExistence type="predicted"/>
<gene>
    <name evidence="2" type="ORF">BDV25DRAFT_151830</name>
</gene>
<dbReference type="Proteomes" id="UP000325780">
    <property type="component" value="Unassembled WGS sequence"/>
</dbReference>
<keyword evidence="3" id="KW-1185">Reference proteome</keyword>
<keyword evidence="1" id="KW-1133">Transmembrane helix</keyword>
<evidence type="ECO:0000256" key="1">
    <source>
        <dbReference type="SAM" id="Phobius"/>
    </source>
</evidence>
<evidence type="ECO:0000313" key="2">
    <source>
        <dbReference type="EMBL" id="KAE8151945.1"/>
    </source>
</evidence>
<evidence type="ECO:0000313" key="3">
    <source>
        <dbReference type="Proteomes" id="UP000325780"/>
    </source>
</evidence>
<keyword evidence="1" id="KW-0472">Membrane</keyword>
<dbReference type="EMBL" id="ML742061">
    <property type="protein sequence ID" value="KAE8151945.1"/>
    <property type="molecule type" value="Genomic_DNA"/>
</dbReference>
<dbReference type="AlphaFoldDB" id="A0A5N6U041"/>
<sequence length="72" mass="8601">MIRSRGSKHKIFFFSFFLFFRLVYFILFHFIFSFYVFSPSIHSLILASFGTSPLRAFHKTHPQFTPITQSDD</sequence>
<organism evidence="2 3">
    <name type="scientific">Aspergillus avenaceus</name>
    <dbReference type="NCBI Taxonomy" id="36643"/>
    <lineage>
        <taxon>Eukaryota</taxon>
        <taxon>Fungi</taxon>
        <taxon>Dikarya</taxon>
        <taxon>Ascomycota</taxon>
        <taxon>Pezizomycotina</taxon>
        <taxon>Eurotiomycetes</taxon>
        <taxon>Eurotiomycetidae</taxon>
        <taxon>Eurotiales</taxon>
        <taxon>Aspergillaceae</taxon>
        <taxon>Aspergillus</taxon>
        <taxon>Aspergillus subgen. Circumdati</taxon>
    </lineage>
</organism>